<proteinExistence type="predicted"/>
<sequence length="239" mass="27254">MDPMQAPFTPANDEEQALWREWQALRSADARARLFFHHAPWARTVAGYFYNRYPHPLAEWNDYLSLTSQGLLQAIDGFDPLRQVRFRTYAEPFLKGAVIKGLAAYIKDQRPVSRDRLAALSSEDRFSDTDSDLELVVNSAVDLAFGYFLELGVIDETPPDNNPLNAYVQQDNDLSLSLLVERLPERERQIIVGHYYQQLSFVQLAELLGVGKSRVSQLHGQALKRIRQGVEGMGAGWEW</sequence>
<evidence type="ECO:0000256" key="4">
    <source>
        <dbReference type="ARBA" id="ARBA00023163"/>
    </source>
</evidence>
<dbReference type="InterPro" id="IPR013325">
    <property type="entry name" value="RNA_pol_sigma_r2"/>
</dbReference>
<dbReference type="Gene3D" id="1.20.140.160">
    <property type="match status" value="1"/>
</dbReference>
<keyword evidence="6" id="KW-0969">Cilium</keyword>
<dbReference type="InterPro" id="IPR007630">
    <property type="entry name" value="RNA_pol_sigma70_r4"/>
</dbReference>
<dbReference type="AlphaFoldDB" id="A0A239BLY4"/>
<dbReference type="GO" id="GO:0016987">
    <property type="term" value="F:sigma factor activity"/>
    <property type="evidence" value="ECO:0007669"/>
    <property type="project" value="UniProtKB-KW"/>
</dbReference>
<evidence type="ECO:0000259" key="5">
    <source>
        <dbReference type="PROSITE" id="PS00716"/>
    </source>
</evidence>
<dbReference type="RefSeq" id="WP_042128453.1">
    <property type="nucleotide sequence ID" value="NZ_FZOL01000003.1"/>
</dbReference>
<organism evidence="6 7">
    <name type="scientific">Pseudomonas japonica</name>
    <dbReference type="NCBI Taxonomy" id="256466"/>
    <lineage>
        <taxon>Bacteria</taxon>
        <taxon>Pseudomonadati</taxon>
        <taxon>Pseudomonadota</taxon>
        <taxon>Gammaproteobacteria</taxon>
        <taxon>Pseudomonadales</taxon>
        <taxon>Pseudomonadaceae</taxon>
        <taxon>Pseudomonas</taxon>
    </lineage>
</organism>
<keyword evidence="6" id="KW-0282">Flagellum</keyword>
<gene>
    <name evidence="6" type="ORF">SAMN05444352_1033</name>
</gene>
<dbReference type="EMBL" id="FZOL01000003">
    <property type="protein sequence ID" value="SNS08054.1"/>
    <property type="molecule type" value="Genomic_DNA"/>
</dbReference>
<dbReference type="SUPFAM" id="SSF88946">
    <property type="entry name" value="Sigma2 domain of RNA polymerase sigma factors"/>
    <property type="match status" value="1"/>
</dbReference>
<keyword evidence="2" id="KW-0731">Sigma factor</keyword>
<keyword evidence="1" id="KW-0805">Transcription regulation</keyword>
<reference evidence="7" key="1">
    <citation type="submission" date="2017-06" db="EMBL/GenBank/DDBJ databases">
        <authorList>
            <person name="Varghese N."/>
            <person name="Submissions S."/>
        </authorList>
    </citation>
    <scope>NUCLEOTIDE SEQUENCE [LARGE SCALE GENOMIC DNA]</scope>
    <source>
        <strain evidence="7">DSM 22348</strain>
    </source>
</reference>
<keyword evidence="6" id="KW-0966">Cell projection</keyword>
<dbReference type="Gene3D" id="1.10.1740.10">
    <property type="match status" value="1"/>
</dbReference>
<feature type="domain" description="RNA polymerase sigma-70" evidence="5">
    <location>
        <begin position="200"/>
        <end position="226"/>
    </location>
</feature>
<dbReference type="STRING" id="1215104.GCA_000730585_01067"/>
<dbReference type="InterPro" id="IPR014284">
    <property type="entry name" value="RNA_pol_sigma-70_dom"/>
</dbReference>
<protein>
    <submittedName>
        <fullName evidence="6">RNA polymerase sigma factor for flagellar operon FliA</fullName>
    </submittedName>
</protein>
<dbReference type="CDD" id="cd06171">
    <property type="entry name" value="Sigma70_r4"/>
    <property type="match status" value="1"/>
</dbReference>
<dbReference type="PANTHER" id="PTHR30385:SF8">
    <property type="entry name" value="RNA POLYMERASE SIGMA-E FACTOR"/>
    <property type="match status" value="1"/>
</dbReference>
<dbReference type="GO" id="GO:0006352">
    <property type="term" value="P:DNA-templated transcription initiation"/>
    <property type="evidence" value="ECO:0007669"/>
    <property type="project" value="InterPro"/>
</dbReference>
<evidence type="ECO:0000256" key="3">
    <source>
        <dbReference type="ARBA" id="ARBA00023125"/>
    </source>
</evidence>
<evidence type="ECO:0000313" key="6">
    <source>
        <dbReference type="EMBL" id="SNS08054.1"/>
    </source>
</evidence>
<evidence type="ECO:0000256" key="1">
    <source>
        <dbReference type="ARBA" id="ARBA00023015"/>
    </source>
</evidence>
<keyword evidence="4" id="KW-0804">Transcription</keyword>
<dbReference type="Proteomes" id="UP000198407">
    <property type="component" value="Unassembled WGS sequence"/>
</dbReference>
<evidence type="ECO:0000256" key="2">
    <source>
        <dbReference type="ARBA" id="ARBA00023082"/>
    </source>
</evidence>
<keyword evidence="3" id="KW-0238">DNA-binding</keyword>
<dbReference type="InterPro" id="IPR013324">
    <property type="entry name" value="RNA_pol_sigma_r3/r4-like"/>
</dbReference>
<evidence type="ECO:0000313" key="7">
    <source>
        <dbReference type="Proteomes" id="UP000198407"/>
    </source>
</evidence>
<dbReference type="GO" id="GO:0003677">
    <property type="term" value="F:DNA binding"/>
    <property type="evidence" value="ECO:0007669"/>
    <property type="project" value="UniProtKB-KW"/>
</dbReference>
<dbReference type="NCBIfam" id="TIGR02937">
    <property type="entry name" value="sigma70-ECF"/>
    <property type="match status" value="1"/>
</dbReference>
<dbReference type="PRINTS" id="PR00046">
    <property type="entry name" value="SIGMA70FCT"/>
</dbReference>
<keyword evidence="7" id="KW-1185">Reference proteome</keyword>
<accession>A0A239BLY4</accession>
<dbReference type="PROSITE" id="PS00716">
    <property type="entry name" value="SIGMA70_2"/>
    <property type="match status" value="1"/>
</dbReference>
<dbReference type="PANTHER" id="PTHR30385">
    <property type="entry name" value="SIGMA FACTOR F FLAGELLAR"/>
    <property type="match status" value="1"/>
</dbReference>
<dbReference type="Pfam" id="PF04545">
    <property type="entry name" value="Sigma70_r4"/>
    <property type="match status" value="1"/>
</dbReference>
<dbReference type="InterPro" id="IPR000943">
    <property type="entry name" value="RNA_pol_sigma70"/>
</dbReference>
<name>A0A239BLY4_9PSED</name>
<dbReference type="SUPFAM" id="SSF88659">
    <property type="entry name" value="Sigma3 and sigma4 domains of RNA polymerase sigma factors"/>
    <property type="match status" value="1"/>
</dbReference>